<dbReference type="InterPro" id="IPR017055">
    <property type="entry name" value="Sig_transdc_His_kinase_DctB"/>
</dbReference>
<comment type="caution">
    <text evidence="20">The sequence shown here is derived from an EMBL/GenBank/DDBJ whole genome shotgun (WGS) entry which is preliminary data.</text>
</comment>
<evidence type="ECO:0000256" key="14">
    <source>
        <dbReference type="ARBA" id="ARBA00023136"/>
    </source>
</evidence>
<keyword evidence="6" id="KW-0597">Phosphoprotein</keyword>
<dbReference type="GO" id="GO:0005886">
    <property type="term" value="C:plasma membrane"/>
    <property type="evidence" value="ECO:0007669"/>
    <property type="project" value="UniProtKB-SubCell"/>
</dbReference>
<keyword evidence="17" id="KW-0175">Coiled coil</keyword>
<dbReference type="InterPro" id="IPR003661">
    <property type="entry name" value="HisK_dim/P_dom"/>
</dbReference>
<evidence type="ECO:0000256" key="18">
    <source>
        <dbReference type="SAM" id="Phobius"/>
    </source>
</evidence>
<protein>
    <recommendedName>
        <fullName evidence="16">C4-dicarboxylate transport sensor protein DctB</fullName>
        <ecNumber evidence="3">2.7.13.3</ecNumber>
    </recommendedName>
</protein>
<accession>A0A3A8AFM9</accession>
<keyword evidence="10 20" id="KW-0418">Kinase</keyword>
<dbReference type="EMBL" id="QFWV02000009">
    <property type="protein sequence ID" value="RKF05454.1"/>
    <property type="molecule type" value="Genomic_DNA"/>
</dbReference>
<dbReference type="Pfam" id="PF00512">
    <property type="entry name" value="HisKA"/>
    <property type="match status" value="1"/>
</dbReference>
<dbReference type="InterPro" id="IPR036097">
    <property type="entry name" value="HisK_dim/P_sf"/>
</dbReference>
<keyword evidence="4" id="KW-1003">Cell membrane</keyword>
<keyword evidence="21" id="KW-1185">Reference proteome</keyword>
<dbReference type="PANTHER" id="PTHR43065">
    <property type="entry name" value="SENSOR HISTIDINE KINASE"/>
    <property type="match status" value="1"/>
</dbReference>
<evidence type="ECO:0000256" key="15">
    <source>
        <dbReference type="ARBA" id="ARBA00059004"/>
    </source>
</evidence>
<dbReference type="Pfam" id="PF02518">
    <property type="entry name" value="HATPase_c"/>
    <property type="match status" value="1"/>
</dbReference>
<evidence type="ECO:0000256" key="13">
    <source>
        <dbReference type="ARBA" id="ARBA00023012"/>
    </source>
</evidence>
<keyword evidence="8 18" id="KW-0812">Transmembrane</keyword>
<dbReference type="RefSeq" id="WP_109767684.1">
    <property type="nucleotide sequence ID" value="NZ_JASHJV010000007.1"/>
</dbReference>
<evidence type="ECO:0000256" key="8">
    <source>
        <dbReference type="ARBA" id="ARBA00022692"/>
    </source>
</evidence>
<dbReference type="EC" id="2.7.13.3" evidence="3"/>
<comment type="subcellular location">
    <subcellularLocation>
        <location evidence="2">Cell inner membrane</location>
        <topology evidence="2">Multi-pass membrane protein</topology>
    </subcellularLocation>
</comment>
<dbReference type="InterPro" id="IPR036890">
    <property type="entry name" value="HATPase_C_sf"/>
</dbReference>
<dbReference type="CDD" id="cd00082">
    <property type="entry name" value="HisKA"/>
    <property type="match status" value="1"/>
</dbReference>
<evidence type="ECO:0000256" key="11">
    <source>
        <dbReference type="ARBA" id="ARBA00022840"/>
    </source>
</evidence>
<keyword evidence="5" id="KW-0997">Cell inner membrane</keyword>
<dbReference type="Proteomes" id="UP000246132">
    <property type="component" value="Unassembled WGS sequence"/>
</dbReference>
<evidence type="ECO:0000313" key="20">
    <source>
        <dbReference type="EMBL" id="RKF05454.1"/>
    </source>
</evidence>
<feature type="coiled-coil region" evidence="17">
    <location>
        <begin position="326"/>
        <end position="388"/>
    </location>
</feature>
<dbReference type="SUPFAM" id="SSF55874">
    <property type="entry name" value="ATPase domain of HSP90 chaperone/DNA topoisomerase II/histidine kinase"/>
    <property type="match status" value="1"/>
</dbReference>
<evidence type="ECO:0000256" key="1">
    <source>
        <dbReference type="ARBA" id="ARBA00000085"/>
    </source>
</evidence>
<dbReference type="PROSITE" id="PS50109">
    <property type="entry name" value="HIS_KIN"/>
    <property type="match status" value="1"/>
</dbReference>
<dbReference type="InterPro" id="IPR004358">
    <property type="entry name" value="Sig_transdc_His_kin-like_C"/>
</dbReference>
<dbReference type="Gene3D" id="1.10.287.130">
    <property type="match status" value="1"/>
</dbReference>
<dbReference type="InterPro" id="IPR005467">
    <property type="entry name" value="His_kinase_dom"/>
</dbReference>
<dbReference type="AlphaFoldDB" id="A0A3A8AFM9"/>
<dbReference type="FunFam" id="3.30.450.20:FF:000127">
    <property type="entry name" value="C4-dicarboxylate transport sensor protein"/>
    <property type="match status" value="1"/>
</dbReference>
<dbReference type="FunFam" id="1.10.287.130:FF:000049">
    <property type="entry name" value="C4-dicarboxylate transport sensor protein DctB"/>
    <property type="match status" value="1"/>
</dbReference>
<dbReference type="GO" id="GO:0005524">
    <property type="term" value="F:ATP binding"/>
    <property type="evidence" value="ECO:0007669"/>
    <property type="project" value="UniProtKB-KW"/>
</dbReference>
<keyword evidence="13" id="KW-0902">Two-component regulatory system</keyword>
<evidence type="ECO:0000256" key="4">
    <source>
        <dbReference type="ARBA" id="ARBA00022475"/>
    </source>
</evidence>
<proteinExistence type="predicted"/>
<dbReference type="Gene3D" id="3.30.565.10">
    <property type="entry name" value="Histidine kinase-like ATPase, C-terminal domain"/>
    <property type="match status" value="1"/>
</dbReference>
<evidence type="ECO:0000256" key="2">
    <source>
        <dbReference type="ARBA" id="ARBA00004429"/>
    </source>
</evidence>
<dbReference type="SUPFAM" id="SSF103190">
    <property type="entry name" value="Sensory domain-like"/>
    <property type="match status" value="1"/>
</dbReference>
<feature type="domain" description="Histidine kinase" evidence="19">
    <location>
        <begin position="397"/>
        <end position="610"/>
    </location>
</feature>
<keyword evidence="7" id="KW-0808">Transferase</keyword>
<keyword evidence="14 18" id="KW-0472">Membrane</keyword>
<evidence type="ECO:0000256" key="16">
    <source>
        <dbReference type="ARBA" id="ARBA00073143"/>
    </source>
</evidence>
<dbReference type="SMART" id="SM00387">
    <property type="entry name" value="HATPase_c"/>
    <property type="match status" value="1"/>
</dbReference>
<dbReference type="OrthoDB" id="7568856at2"/>
<sequence length="625" mass="67840">MWGGATQKGVRANAAAWLAVIVLGAVAASLAALPGLERTFLLRAGERSEATLRLAVQGLEGALRRYEPLPALVAERPVLRQLLANPNDTALRDRIDDELQQTAEAVSASDIYLMDTTGLTLVASNHHKELSFVGRSFYYRPYFTEAMDGTIGRYFALGTTSGERGYFFAAPVMEAGAPIGVVAVKFTVDAFEEAWRAGDNDIIVKDQNDVVFMASRPEWHFRALSPLSDEALGRIEADRQYPLDRVIELPTTREPLAGRIGLMTIGADGASESFVASTTPIAEAGWQVTILTPTGPARTQALWVMAMVVLVILFAGLIAAIFIQRRARLVERIEAQRATQELLEQRVAERTADLNTANRKLRAEVDERKAAEQQLRKTQADLVQAGKLAALGQMSAALSHEFNQPLAAVKSYADNAAAFLQRGRTDEARDNVGRISQMADRMASISRHLRNFARRPQQKIGPVPLMHAVDDALALMEARLKSSGASVSFDRPERDIWVMGGHVRLQQVIVNLLSNALDAMQDQSEPVIGIAVEADRTTCRLDIRDRGTGVTEDMLGQIFDPFFTTKGPGNGLGLGLSISYNIVKDFGGTLSARNDPAGGAVFTIDLRVAAAPGKTAPMTHEVAAE</sequence>
<dbReference type="InterPro" id="IPR029151">
    <property type="entry name" value="Sensor-like_sf"/>
</dbReference>
<dbReference type="SMART" id="SM00388">
    <property type="entry name" value="HisKA"/>
    <property type="match status" value="1"/>
</dbReference>
<dbReference type="PANTHER" id="PTHR43065:SF46">
    <property type="entry name" value="C4-DICARBOXYLATE TRANSPORT SENSOR PROTEIN DCTB"/>
    <property type="match status" value="1"/>
</dbReference>
<evidence type="ECO:0000256" key="17">
    <source>
        <dbReference type="SAM" id="Coils"/>
    </source>
</evidence>
<dbReference type="Gene3D" id="3.30.450.20">
    <property type="entry name" value="PAS domain"/>
    <property type="match status" value="2"/>
</dbReference>
<dbReference type="InterPro" id="IPR003594">
    <property type="entry name" value="HATPase_dom"/>
</dbReference>
<dbReference type="GO" id="GO:0000155">
    <property type="term" value="F:phosphorelay sensor kinase activity"/>
    <property type="evidence" value="ECO:0007669"/>
    <property type="project" value="InterPro"/>
</dbReference>
<dbReference type="SUPFAM" id="SSF47384">
    <property type="entry name" value="Homodimeric domain of signal transducing histidine kinase"/>
    <property type="match status" value="1"/>
</dbReference>
<comment type="catalytic activity">
    <reaction evidence="1">
        <text>ATP + protein L-histidine = ADP + protein N-phospho-L-histidine.</text>
        <dbReference type="EC" id="2.7.13.3"/>
    </reaction>
</comment>
<evidence type="ECO:0000256" key="7">
    <source>
        <dbReference type="ARBA" id="ARBA00022679"/>
    </source>
</evidence>
<dbReference type="PIRSF" id="PIRSF036431">
    <property type="entry name" value="STHK_DctB"/>
    <property type="match status" value="1"/>
</dbReference>
<keyword evidence="12 18" id="KW-1133">Transmembrane helix</keyword>
<dbReference type="PRINTS" id="PR00344">
    <property type="entry name" value="BCTRLSENSOR"/>
</dbReference>
<keyword evidence="9" id="KW-0547">Nucleotide-binding</keyword>
<feature type="transmembrane region" description="Helical" evidence="18">
    <location>
        <begin position="301"/>
        <end position="323"/>
    </location>
</feature>
<evidence type="ECO:0000256" key="9">
    <source>
        <dbReference type="ARBA" id="ARBA00022741"/>
    </source>
</evidence>
<evidence type="ECO:0000256" key="12">
    <source>
        <dbReference type="ARBA" id="ARBA00022989"/>
    </source>
</evidence>
<reference evidence="20 21" key="1">
    <citation type="journal article" date="2018" name="Int. J. Syst. Bacteriol.">
        <title>Oceaniradius stylonemae gen. nov., sp. nov., isolated from a red alga, Stylonema cornu-cervi.</title>
        <authorList>
            <person name="Jeong S."/>
        </authorList>
    </citation>
    <scope>NUCLEOTIDE SEQUENCE [LARGE SCALE GENOMIC DNA]</scope>
    <source>
        <strain evidence="20 21">StC1</strain>
    </source>
</reference>
<evidence type="ECO:0000256" key="10">
    <source>
        <dbReference type="ARBA" id="ARBA00022777"/>
    </source>
</evidence>
<comment type="function">
    <text evidence="15">Member of the two-component regulatory system DctB/DctD involved in the transport of C4-dicarboxylates. DctB functions as a membrane-associated protein kinase that phosphorylates DctD in response to environmental signals.</text>
</comment>
<evidence type="ECO:0000313" key="21">
    <source>
        <dbReference type="Proteomes" id="UP000246132"/>
    </source>
</evidence>
<name>A0A3A8AFM9_9HYPH</name>
<gene>
    <name evidence="20" type="ORF">DEM25_016855</name>
</gene>
<evidence type="ECO:0000256" key="5">
    <source>
        <dbReference type="ARBA" id="ARBA00022519"/>
    </source>
</evidence>
<keyword evidence="11" id="KW-0067">ATP-binding</keyword>
<evidence type="ECO:0000256" key="3">
    <source>
        <dbReference type="ARBA" id="ARBA00012438"/>
    </source>
</evidence>
<organism evidence="20 21">
    <name type="scientific">Oceaniradius stylonematis</name>
    <dbReference type="NCBI Taxonomy" id="2184161"/>
    <lineage>
        <taxon>Bacteria</taxon>
        <taxon>Pseudomonadati</taxon>
        <taxon>Pseudomonadota</taxon>
        <taxon>Alphaproteobacteria</taxon>
        <taxon>Hyphomicrobiales</taxon>
        <taxon>Ahrensiaceae</taxon>
        <taxon>Oceaniradius</taxon>
    </lineage>
</organism>
<evidence type="ECO:0000256" key="6">
    <source>
        <dbReference type="ARBA" id="ARBA00022553"/>
    </source>
</evidence>
<evidence type="ECO:0000259" key="19">
    <source>
        <dbReference type="PROSITE" id="PS50109"/>
    </source>
</evidence>